<feature type="compositionally biased region" description="Polar residues" evidence="1">
    <location>
        <begin position="122"/>
        <end position="132"/>
    </location>
</feature>
<proteinExistence type="predicted"/>
<dbReference type="AlphaFoldDB" id="A0A2I0KP51"/>
<protein>
    <submittedName>
        <fullName evidence="2">Uncharacterized protein</fullName>
    </submittedName>
</protein>
<comment type="caution">
    <text evidence="2">The sequence shown here is derived from an EMBL/GenBank/DDBJ whole genome shotgun (WGS) entry which is preliminary data.</text>
</comment>
<sequence length="132" mass="14647">MPSVMTGKKERGWMEVERERGSFSWGGTWTQGSWILGAGGQSSEEPGELAREKEESSRQETSNDRQNRTEKGTKKLSLEFIYELTEMEGQKLARASELLGVGVSRGEEGGVRKRGNGGVHSTLVSQSRRSRL</sequence>
<feature type="compositionally biased region" description="Basic and acidic residues" evidence="1">
    <location>
        <begin position="48"/>
        <end position="72"/>
    </location>
</feature>
<accession>A0A2I0KP51</accession>
<dbReference type="Proteomes" id="UP000233551">
    <property type="component" value="Unassembled WGS sequence"/>
</dbReference>
<feature type="region of interest" description="Disordered" evidence="1">
    <location>
        <begin position="1"/>
        <end position="72"/>
    </location>
</feature>
<evidence type="ECO:0000313" key="2">
    <source>
        <dbReference type="EMBL" id="PKI70271.1"/>
    </source>
</evidence>
<gene>
    <name evidence="2" type="ORF">CRG98_009348</name>
</gene>
<dbReference type="EMBL" id="PGOL01000465">
    <property type="protein sequence ID" value="PKI70271.1"/>
    <property type="molecule type" value="Genomic_DNA"/>
</dbReference>
<feature type="region of interest" description="Disordered" evidence="1">
    <location>
        <begin position="100"/>
        <end position="132"/>
    </location>
</feature>
<organism evidence="2 3">
    <name type="scientific">Punica granatum</name>
    <name type="common">Pomegranate</name>
    <dbReference type="NCBI Taxonomy" id="22663"/>
    <lineage>
        <taxon>Eukaryota</taxon>
        <taxon>Viridiplantae</taxon>
        <taxon>Streptophyta</taxon>
        <taxon>Embryophyta</taxon>
        <taxon>Tracheophyta</taxon>
        <taxon>Spermatophyta</taxon>
        <taxon>Magnoliopsida</taxon>
        <taxon>eudicotyledons</taxon>
        <taxon>Gunneridae</taxon>
        <taxon>Pentapetalae</taxon>
        <taxon>rosids</taxon>
        <taxon>malvids</taxon>
        <taxon>Myrtales</taxon>
        <taxon>Lythraceae</taxon>
        <taxon>Punica</taxon>
    </lineage>
</organism>
<name>A0A2I0KP51_PUNGR</name>
<feature type="compositionally biased region" description="Basic and acidic residues" evidence="1">
    <location>
        <begin position="7"/>
        <end position="21"/>
    </location>
</feature>
<evidence type="ECO:0000256" key="1">
    <source>
        <dbReference type="SAM" id="MobiDB-lite"/>
    </source>
</evidence>
<evidence type="ECO:0000313" key="3">
    <source>
        <dbReference type="Proteomes" id="UP000233551"/>
    </source>
</evidence>
<reference evidence="2 3" key="1">
    <citation type="submission" date="2017-11" db="EMBL/GenBank/DDBJ databases">
        <title>De-novo sequencing of pomegranate (Punica granatum L.) genome.</title>
        <authorList>
            <person name="Akparov Z."/>
            <person name="Amiraslanov A."/>
            <person name="Hajiyeva S."/>
            <person name="Abbasov M."/>
            <person name="Kaur K."/>
            <person name="Hamwieh A."/>
            <person name="Solovyev V."/>
            <person name="Salamov A."/>
            <person name="Braich B."/>
            <person name="Kosarev P."/>
            <person name="Mahmoud A."/>
            <person name="Hajiyev E."/>
            <person name="Babayeva S."/>
            <person name="Izzatullayeva V."/>
            <person name="Mammadov A."/>
            <person name="Mammadov A."/>
            <person name="Sharifova S."/>
            <person name="Ojaghi J."/>
            <person name="Eynullazada K."/>
            <person name="Bayramov B."/>
            <person name="Abdulazimova A."/>
            <person name="Shahmuradov I."/>
        </authorList>
    </citation>
    <scope>NUCLEOTIDE SEQUENCE [LARGE SCALE GENOMIC DNA]</scope>
    <source>
        <strain evidence="3">cv. AG2017</strain>
        <tissue evidence="2">Leaf</tissue>
    </source>
</reference>
<keyword evidence="3" id="KW-1185">Reference proteome</keyword>